<dbReference type="EMBL" id="JAUTAL010000001">
    <property type="protein sequence ID" value="MDQ1097322.1"/>
    <property type="molecule type" value="Genomic_DNA"/>
</dbReference>
<dbReference type="Proteomes" id="UP001225072">
    <property type="component" value="Unassembled WGS sequence"/>
</dbReference>
<evidence type="ECO:0000313" key="1">
    <source>
        <dbReference type="EMBL" id="MDQ1097322.1"/>
    </source>
</evidence>
<name>A0ABU0TJV4_9FLAO</name>
<comment type="caution">
    <text evidence="1">The sequence shown here is derived from an EMBL/GenBank/DDBJ whole genome shotgun (WGS) entry which is preliminary data.</text>
</comment>
<proteinExistence type="predicted"/>
<organism evidence="1 2">
    <name type="scientific">Chryseobacterium camelliae</name>
    <dbReference type="NCBI Taxonomy" id="1265445"/>
    <lineage>
        <taxon>Bacteria</taxon>
        <taxon>Pseudomonadati</taxon>
        <taxon>Bacteroidota</taxon>
        <taxon>Flavobacteriia</taxon>
        <taxon>Flavobacteriales</taxon>
        <taxon>Weeksellaceae</taxon>
        <taxon>Chryseobacterium group</taxon>
        <taxon>Chryseobacterium</taxon>
    </lineage>
</organism>
<evidence type="ECO:0008006" key="3">
    <source>
        <dbReference type="Google" id="ProtNLM"/>
    </source>
</evidence>
<dbReference type="RefSeq" id="WP_307450753.1">
    <property type="nucleotide sequence ID" value="NZ_JAUTAL010000001.1"/>
</dbReference>
<reference evidence="1 2" key="1">
    <citation type="submission" date="2023-07" db="EMBL/GenBank/DDBJ databases">
        <title>Functional and genomic diversity of the sorghum phyllosphere microbiome.</title>
        <authorList>
            <person name="Shade A."/>
        </authorList>
    </citation>
    <scope>NUCLEOTIDE SEQUENCE [LARGE SCALE GENOMIC DNA]</scope>
    <source>
        <strain evidence="1 2">SORGH_AS_1064</strain>
    </source>
</reference>
<protein>
    <recommendedName>
        <fullName evidence="3">CBM2 domain-containing protein</fullName>
    </recommendedName>
</protein>
<accession>A0ABU0TJV4</accession>
<evidence type="ECO:0000313" key="2">
    <source>
        <dbReference type="Proteomes" id="UP001225072"/>
    </source>
</evidence>
<gene>
    <name evidence="1" type="ORF">QE404_002469</name>
</gene>
<sequence length="140" mass="14938">MNESNQNYNANSSGQLVVGGGAQFWAYLSPENDTSKMITQWKVTFSQGNWSDSISNENPTKQLKTPGLSGIFDIKIETLSGSTGTWRAIPPKDGSKNQIGCNSNCAAMVGIVADSTSPAPGAINAHFWTVWDAFCKSGAE</sequence>
<keyword evidence="2" id="KW-1185">Reference proteome</keyword>